<dbReference type="PIRSF" id="PIRSF006078">
    <property type="entry name" value="GlxK"/>
    <property type="match status" value="1"/>
</dbReference>
<accession>A0ABV7QN20</accession>
<dbReference type="PANTHER" id="PTHR21599:SF0">
    <property type="entry name" value="GLYCERATE KINASE"/>
    <property type="match status" value="1"/>
</dbReference>
<evidence type="ECO:0000256" key="3">
    <source>
        <dbReference type="ARBA" id="ARBA00022777"/>
    </source>
</evidence>
<dbReference type="EMBL" id="JBHRWI010000039">
    <property type="protein sequence ID" value="MFC3514282.1"/>
    <property type="molecule type" value="Genomic_DNA"/>
</dbReference>
<keyword evidence="6" id="KW-1185">Reference proteome</keyword>
<evidence type="ECO:0000256" key="2">
    <source>
        <dbReference type="ARBA" id="ARBA00022679"/>
    </source>
</evidence>
<proteinExistence type="inferred from homology"/>
<evidence type="ECO:0000313" key="5">
    <source>
        <dbReference type="EMBL" id="MFC3514282.1"/>
    </source>
</evidence>
<dbReference type="Proteomes" id="UP001595764">
    <property type="component" value="Unassembled WGS sequence"/>
</dbReference>
<dbReference type="InterPro" id="IPR018197">
    <property type="entry name" value="Glycerate_kinase_RE-like"/>
</dbReference>
<evidence type="ECO:0000256" key="1">
    <source>
        <dbReference type="ARBA" id="ARBA00006284"/>
    </source>
</evidence>
<dbReference type="Pfam" id="PF02595">
    <property type="entry name" value="Gly_kinase"/>
    <property type="match status" value="1"/>
</dbReference>
<dbReference type="GO" id="GO:0016301">
    <property type="term" value="F:kinase activity"/>
    <property type="evidence" value="ECO:0007669"/>
    <property type="project" value="UniProtKB-KW"/>
</dbReference>
<name>A0ABV7QN20_9PSEU</name>
<keyword evidence="3 4" id="KW-0418">Kinase</keyword>
<dbReference type="InterPro" id="IPR004381">
    <property type="entry name" value="Glycerate_kinase"/>
</dbReference>
<organism evidence="5 6">
    <name type="scientific">Amycolatopsis halotolerans</name>
    <dbReference type="NCBI Taxonomy" id="330083"/>
    <lineage>
        <taxon>Bacteria</taxon>
        <taxon>Bacillati</taxon>
        <taxon>Actinomycetota</taxon>
        <taxon>Actinomycetes</taxon>
        <taxon>Pseudonocardiales</taxon>
        <taxon>Pseudonocardiaceae</taxon>
        <taxon>Amycolatopsis</taxon>
    </lineage>
</organism>
<evidence type="ECO:0000313" key="6">
    <source>
        <dbReference type="Proteomes" id="UP001595764"/>
    </source>
</evidence>
<dbReference type="Gene3D" id="3.40.50.10350">
    <property type="entry name" value="Glycerate kinase, domain 1"/>
    <property type="match status" value="1"/>
</dbReference>
<dbReference type="InterPro" id="IPR036129">
    <property type="entry name" value="Glycerate_kinase_sf"/>
</dbReference>
<dbReference type="InterPro" id="IPR018193">
    <property type="entry name" value="Glyc_kinase_flavodox-like_fold"/>
</dbReference>
<dbReference type="PANTHER" id="PTHR21599">
    <property type="entry name" value="GLYCERATE KINASE"/>
    <property type="match status" value="1"/>
</dbReference>
<dbReference type="NCBIfam" id="TIGR00045">
    <property type="entry name" value="glycerate kinase"/>
    <property type="match status" value="1"/>
</dbReference>
<sequence>MSPDIRAAARRISSVVVAPNCLRGHATSVQVADALAVGVRRALPHARVTVLPLADGGDGTLAVLHEVLGGRLMPVTAQDVLGRGQRTSWLGLDSGTAVVETASICGLGGTNPRHLRPLTASSAGVGTVIAHAIAKGAKVLLLALGGTAVVDGGAGALHALGARFLDSSGKRVVPVPSTLREVARIDLAPARRLLDGVTLRLLPDVRPSLAENLAFFGAQKGMTEQDRPIAAGALSQFTSLLAAAGDEAAPARFRRGWFGAGGGIGFGLAAAAEAEAKPGAEALLEMVDRTGAVGSADFAVTAEGKVDESTWRGKLPGTVAARRAADGLPTGVVAIRFAGRSPDPLISHYPVADPPPASPLTGAELWSGLADAAARACTPSAAVMPS</sequence>
<comment type="similarity">
    <text evidence="1 4">Belongs to the glycerate kinase type-1 family.</text>
</comment>
<gene>
    <name evidence="5" type="ORF">ACFORO_29225</name>
</gene>
<dbReference type="RefSeq" id="WP_377872207.1">
    <property type="nucleotide sequence ID" value="NZ_JBHMAY010000037.1"/>
</dbReference>
<dbReference type="EC" id="2.7.1.-" evidence="5"/>
<keyword evidence="2 4" id="KW-0808">Transferase</keyword>
<dbReference type="Gene3D" id="3.90.1510.10">
    <property type="entry name" value="Glycerate kinase, domain 2"/>
    <property type="match status" value="1"/>
</dbReference>
<evidence type="ECO:0000256" key="4">
    <source>
        <dbReference type="PIRNR" id="PIRNR006078"/>
    </source>
</evidence>
<comment type="caution">
    <text evidence="5">The sequence shown here is derived from an EMBL/GenBank/DDBJ whole genome shotgun (WGS) entry which is preliminary data.</text>
</comment>
<dbReference type="SUPFAM" id="SSF110738">
    <property type="entry name" value="Glycerate kinase I"/>
    <property type="match status" value="1"/>
</dbReference>
<reference evidence="6" key="1">
    <citation type="journal article" date="2019" name="Int. J. Syst. Evol. Microbiol.">
        <title>The Global Catalogue of Microorganisms (GCM) 10K type strain sequencing project: providing services to taxonomists for standard genome sequencing and annotation.</title>
        <authorList>
            <consortium name="The Broad Institute Genomics Platform"/>
            <consortium name="The Broad Institute Genome Sequencing Center for Infectious Disease"/>
            <person name="Wu L."/>
            <person name="Ma J."/>
        </authorList>
    </citation>
    <scope>NUCLEOTIDE SEQUENCE [LARGE SCALE GENOMIC DNA]</scope>
    <source>
        <strain evidence="6">CGMCC 4.7682</strain>
    </source>
</reference>
<protein>
    <submittedName>
        <fullName evidence="5">Glycerate kinase</fullName>
        <ecNumber evidence="5">2.7.1.-</ecNumber>
    </submittedName>
</protein>